<keyword evidence="1" id="KW-0175">Coiled coil</keyword>
<evidence type="ECO:0000313" key="4">
    <source>
        <dbReference type="EMBL" id="QOD56414.1"/>
    </source>
</evidence>
<protein>
    <submittedName>
        <fullName evidence="4">DUF2959 domain-containing protein</fullName>
    </submittedName>
</protein>
<dbReference type="AlphaFoldDB" id="A0A1Q9GZZ3"/>
<sequence>MRYLLALFLTFSTLATTGCQSAYYSAMEQVGVHKRDIMVDRVESANEAQQDAQKQFTSALDALKALHKFDGGELEAAYNNINDQYQASEDAVENVNDRIDAIENVAEALFAEWQDELSLYKSATLRRDSERKLSATKAQYKKMIASMHRAEKKMEPVLDTLRDNTLYLKHNLNAAAIGSLQGEFNSLQREIQQAIRDMNAAIAESNRFISHLKKA</sequence>
<name>A0A1Q9GZZ3_PHODP</name>
<dbReference type="RefSeq" id="WP_005301955.1">
    <property type="nucleotide sequence ID" value="NZ_AP018045.1"/>
</dbReference>
<dbReference type="GeneID" id="93396426"/>
<organism evidence="4 6">
    <name type="scientific">Photobacterium damsela subsp. piscicida</name>
    <name type="common">Pasteurella piscicida</name>
    <dbReference type="NCBI Taxonomy" id="38294"/>
    <lineage>
        <taxon>Bacteria</taxon>
        <taxon>Pseudomonadati</taxon>
        <taxon>Pseudomonadota</taxon>
        <taxon>Gammaproteobacteria</taxon>
        <taxon>Vibrionales</taxon>
        <taxon>Vibrionaceae</taxon>
        <taxon>Photobacterium</taxon>
    </lineage>
</organism>
<feature type="coiled-coil region" evidence="1">
    <location>
        <begin position="177"/>
        <end position="204"/>
    </location>
</feature>
<evidence type="ECO:0000256" key="2">
    <source>
        <dbReference type="SAM" id="SignalP"/>
    </source>
</evidence>
<dbReference type="InterPro" id="IPR021342">
    <property type="entry name" value="DUF2959"/>
</dbReference>
<dbReference type="EMBL" id="CP061854">
    <property type="protein sequence ID" value="QOD56414.1"/>
    <property type="molecule type" value="Genomic_DNA"/>
</dbReference>
<reference evidence="4 6" key="3">
    <citation type="submission" date="2020-09" db="EMBL/GenBank/DDBJ databases">
        <title>Complete, closed and curated genome sequences of Photobacterium damselae subsp. piscicida isolates from Australia indicate localised evolution and additional plasmid-borne pathogenicity mechanisms.</title>
        <authorList>
            <person name="Baseggio L."/>
            <person name="Silayeva O."/>
            <person name="Buller N."/>
            <person name="Landos M."/>
            <person name="Engelstaedter J."/>
            <person name="Barnes A.C."/>
        </authorList>
    </citation>
    <scope>NUCLEOTIDE SEQUENCE [LARGE SCALE GENOMIC DNA]</scope>
    <source>
        <strain evidence="4 6">AS-16-0540-1</strain>
    </source>
</reference>
<proteinExistence type="predicted"/>
<feature type="signal peptide" evidence="2">
    <location>
        <begin position="1"/>
        <end position="21"/>
    </location>
</feature>
<gene>
    <name evidence="4" type="ORF">IC627_14790</name>
    <name evidence="3" type="ORF">PDPUS_1_00203</name>
</gene>
<evidence type="ECO:0000313" key="6">
    <source>
        <dbReference type="Proteomes" id="UP000516656"/>
    </source>
</evidence>
<feature type="chain" id="PRO_5011397491" evidence="2">
    <location>
        <begin position="22"/>
        <end position="215"/>
    </location>
</feature>
<dbReference type="PROSITE" id="PS51257">
    <property type="entry name" value="PROKAR_LIPOPROTEIN"/>
    <property type="match status" value="1"/>
</dbReference>
<dbReference type="Proteomes" id="UP000218676">
    <property type="component" value="Chromosome 1"/>
</dbReference>
<reference evidence="5" key="2">
    <citation type="submission" date="2017-05" db="EMBL/GenBank/DDBJ databases">
        <title>Whole genome sequence of fish pathogenic bacteria, Photobacterium damselae subsp. piscicida, strain 91-197, isolated from hybrid striped bass (Morone sp.) in USA.</title>
        <authorList>
            <person name="Teru Y."/>
            <person name="Hikima J."/>
            <person name="Kono T."/>
            <person name="Sakai M."/>
            <person name="Takano T."/>
            <person name="Hawke J.P."/>
            <person name="Takeyama H."/>
            <person name="Aoki T."/>
        </authorList>
    </citation>
    <scope>NUCLEOTIDE SEQUENCE [LARGE SCALE GENOMIC DNA]</scope>
    <source>
        <strain evidence="5">91-197</strain>
    </source>
</reference>
<reference evidence="3" key="1">
    <citation type="journal article" date="2017" name="Genome Announc.">
        <title>Whole-Genome Sequence of Photobacterium damselae subsp. piscicida Strain 91-197, Isolated from Hybrid Striped Bass (Morone sp.) in the United States.</title>
        <authorList>
            <person name="Teru Y."/>
            <person name="Hikima J."/>
            <person name="Kono T."/>
            <person name="Sakai M."/>
            <person name="Takano T."/>
            <person name="Hawke J.P."/>
            <person name="Takeyama H."/>
            <person name="Aoki T."/>
        </authorList>
    </citation>
    <scope>NUCLEOTIDE SEQUENCE</scope>
    <source>
        <strain evidence="3">91-197</strain>
    </source>
</reference>
<feature type="coiled-coil region" evidence="1">
    <location>
        <begin position="78"/>
        <end position="112"/>
    </location>
</feature>
<dbReference type="EMBL" id="AP018045">
    <property type="protein sequence ID" value="BAX51578.1"/>
    <property type="molecule type" value="Genomic_DNA"/>
</dbReference>
<evidence type="ECO:0000313" key="5">
    <source>
        <dbReference type="Proteomes" id="UP000218676"/>
    </source>
</evidence>
<evidence type="ECO:0000313" key="3">
    <source>
        <dbReference type="EMBL" id="BAX51578.1"/>
    </source>
</evidence>
<dbReference type="Proteomes" id="UP000516656">
    <property type="component" value="Chromosome 1"/>
</dbReference>
<evidence type="ECO:0000256" key="1">
    <source>
        <dbReference type="SAM" id="Coils"/>
    </source>
</evidence>
<keyword evidence="2" id="KW-0732">Signal</keyword>
<dbReference type="Pfam" id="PF11172">
    <property type="entry name" value="DUF2959"/>
    <property type="match status" value="1"/>
</dbReference>
<accession>A0A1Q9GZZ3</accession>